<sequence>MIFRLFATIKKIRDEEMLMDIKWTWGKKDACYEDALAIRKAVFIGEQGIDPRLELDGTDEDKMHYVGYVDGQPVTTARIDMLAGNRVKIQRVATVASARQHGYAGELIKSIIADGQRSEVAHIELDAQLTALPFYQELGFVPVGEPFEEAGIQHRTVEYRG</sequence>
<comment type="caution">
    <text evidence="2">The sequence shown here is derived from an EMBL/GenBank/DDBJ whole genome shotgun (WGS) entry which is preliminary data.</text>
</comment>
<dbReference type="Proteomes" id="UP000676478">
    <property type="component" value="Unassembled WGS sequence"/>
</dbReference>
<evidence type="ECO:0000313" key="3">
    <source>
        <dbReference type="Proteomes" id="UP000676478"/>
    </source>
</evidence>
<reference evidence="2" key="2">
    <citation type="submission" date="2022-09" db="EMBL/GenBank/DDBJ databases">
        <title>Genome-inferred correspondence between phylogeny and metabolic traits in the wild Drosophila gut microbiome.</title>
        <authorList>
            <person name="Bueno E."/>
            <person name="Blow F."/>
            <person name="Douglas A.E."/>
        </authorList>
    </citation>
    <scope>NUCLEOTIDE SEQUENCE</scope>
    <source>
        <strain evidence="2">Dm-2019-70</strain>
    </source>
</reference>
<dbReference type="PROSITE" id="PS51186">
    <property type="entry name" value="GNAT"/>
    <property type="match status" value="1"/>
</dbReference>
<dbReference type="EMBL" id="JAERKF010000003">
    <property type="protein sequence ID" value="MBS1009887.1"/>
    <property type="molecule type" value="Genomic_DNA"/>
</dbReference>
<dbReference type="Gene3D" id="3.40.630.30">
    <property type="match status" value="1"/>
</dbReference>
<dbReference type="AlphaFoldDB" id="A0A7Z6QIR4"/>
<evidence type="ECO:0000313" key="2">
    <source>
        <dbReference type="EMBL" id="MBS1009887.1"/>
    </source>
</evidence>
<dbReference type="SUPFAM" id="SSF55729">
    <property type="entry name" value="Acyl-CoA N-acyltransferases (Nat)"/>
    <property type="match status" value="1"/>
</dbReference>
<evidence type="ECO:0000259" key="1">
    <source>
        <dbReference type="PROSITE" id="PS51186"/>
    </source>
</evidence>
<reference evidence="2" key="1">
    <citation type="submission" date="2020-12" db="EMBL/GenBank/DDBJ databases">
        <authorList>
            <person name="Mcmullen J.G."/>
        </authorList>
    </citation>
    <scope>NUCLEOTIDE SEQUENCE</scope>
    <source>
        <strain evidence="2">Dm-2019-70</strain>
    </source>
</reference>
<dbReference type="OrthoDB" id="9796171at2"/>
<dbReference type="InterPro" id="IPR000182">
    <property type="entry name" value="GNAT_dom"/>
</dbReference>
<gene>
    <name evidence="2" type="ORF">JK167_03435</name>
</gene>
<feature type="domain" description="N-acetyltransferase" evidence="1">
    <location>
        <begin position="16"/>
        <end position="161"/>
    </location>
</feature>
<name>A0A7Z6QIR4_LEVBR</name>
<dbReference type="GO" id="GO:0016747">
    <property type="term" value="F:acyltransferase activity, transferring groups other than amino-acyl groups"/>
    <property type="evidence" value="ECO:0007669"/>
    <property type="project" value="InterPro"/>
</dbReference>
<accession>A0A7Z6QIR4</accession>
<dbReference type="InterPro" id="IPR016181">
    <property type="entry name" value="Acyl_CoA_acyltransferase"/>
</dbReference>
<organism evidence="2 3">
    <name type="scientific">Levilactobacillus brevis</name>
    <name type="common">Lactobacillus brevis</name>
    <dbReference type="NCBI Taxonomy" id="1580"/>
    <lineage>
        <taxon>Bacteria</taxon>
        <taxon>Bacillati</taxon>
        <taxon>Bacillota</taxon>
        <taxon>Bacilli</taxon>
        <taxon>Lactobacillales</taxon>
        <taxon>Lactobacillaceae</taxon>
        <taxon>Levilactobacillus</taxon>
    </lineage>
</organism>
<dbReference type="Pfam" id="PF13673">
    <property type="entry name" value="Acetyltransf_10"/>
    <property type="match status" value="1"/>
</dbReference>
<proteinExistence type="predicted"/>
<protein>
    <submittedName>
        <fullName evidence="2">GNAT family N-acetyltransferase</fullName>
    </submittedName>
</protein>